<name>A0A915NWL3_9BILA</name>
<feature type="compositionally biased region" description="Basic and acidic residues" evidence="1">
    <location>
        <begin position="736"/>
        <end position="753"/>
    </location>
</feature>
<reference evidence="5" key="1">
    <citation type="submission" date="2022-11" db="UniProtKB">
        <authorList>
            <consortium name="WormBaseParasite"/>
        </authorList>
    </citation>
    <scope>IDENTIFICATION</scope>
</reference>
<dbReference type="Pfam" id="PF00629">
    <property type="entry name" value="MAM"/>
    <property type="match status" value="1"/>
</dbReference>
<feature type="signal peptide" evidence="2">
    <location>
        <begin position="1"/>
        <end position="21"/>
    </location>
</feature>
<feature type="compositionally biased region" description="Basic and acidic residues" evidence="1">
    <location>
        <begin position="783"/>
        <end position="796"/>
    </location>
</feature>
<proteinExistence type="predicted"/>
<dbReference type="WBParaSite" id="scf7180000422233.g8586">
    <property type="protein sequence ID" value="scf7180000422233.g8586"/>
    <property type="gene ID" value="scf7180000422233.g8586"/>
</dbReference>
<dbReference type="Proteomes" id="UP000887560">
    <property type="component" value="Unplaced"/>
</dbReference>
<dbReference type="InterPro" id="IPR000998">
    <property type="entry name" value="MAM_dom"/>
</dbReference>
<evidence type="ECO:0000313" key="4">
    <source>
        <dbReference type="Proteomes" id="UP000887560"/>
    </source>
</evidence>
<feature type="region of interest" description="Disordered" evidence="1">
    <location>
        <begin position="184"/>
        <end position="216"/>
    </location>
</feature>
<feature type="region of interest" description="Disordered" evidence="1">
    <location>
        <begin position="712"/>
        <end position="796"/>
    </location>
</feature>
<evidence type="ECO:0000259" key="3">
    <source>
        <dbReference type="PROSITE" id="PS50060"/>
    </source>
</evidence>
<keyword evidence="4" id="KW-1185">Reference proteome</keyword>
<dbReference type="SUPFAM" id="SSF49899">
    <property type="entry name" value="Concanavalin A-like lectins/glucanases"/>
    <property type="match status" value="1"/>
</dbReference>
<keyword evidence="2" id="KW-0732">Signal</keyword>
<evidence type="ECO:0000256" key="2">
    <source>
        <dbReference type="SAM" id="SignalP"/>
    </source>
</evidence>
<dbReference type="SMART" id="SM00137">
    <property type="entry name" value="MAM"/>
    <property type="match status" value="1"/>
</dbReference>
<feature type="domain" description="MAM" evidence="3">
    <location>
        <begin position="24"/>
        <end position="183"/>
    </location>
</feature>
<feature type="chain" id="PRO_5037907861" evidence="2">
    <location>
        <begin position="22"/>
        <end position="796"/>
    </location>
</feature>
<feature type="compositionally biased region" description="Acidic residues" evidence="1">
    <location>
        <begin position="712"/>
        <end position="725"/>
    </location>
</feature>
<protein>
    <submittedName>
        <fullName evidence="5">MAM domain-containing protein</fullName>
    </submittedName>
</protein>
<dbReference type="InterPro" id="IPR013320">
    <property type="entry name" value="ConA-like_dom_sf"/>
</dbReference>
<feature type="compositionally biased region" description="Basic and acidic residues" evidence="1">
    <location>
        <begin position="199"/>
        <end position="209"/>
    </location>
</feature>
<evidence type="ECO:0000256" key="1">
    <source>
        <dbReference type="SAM" id="MobiDB-lite"/>
    </source>
</evidence>
<dbReference type="GO" id="GO:0016020">
    <property type="term" value="C:membrane"/>
    <property type="evidence" value="ECO:0007669"/>
    <property type="project" value="InterPro"/>
</dbReference>
<dbReference type="Gene3D" id="2.60.120.200">
    <property type="match status" value="1"/>
</dbReference>
<accession>A0A915NWL3</accession>
<sequence length="796" mass="91686">MFNNLIIFYLIFCFQINFISTSSINCTFEKIKEEEDFCGWKPENSIWKTGNEVLVDSVNYVIHSSSGGDRFAYVQGHYGSPLEGKLSSPLISPDKKLLRFNYWKLSNTPSMDICIEKEEENKIEKCIDSIQGLGENQWILRMIELPKEEKNFKIIFKAKNLLSAEDIIGIDDIQILPSEITEETNNKNQNKNKIKKQRKSEEENTERNTNHNYLNQNYLNQNIKKENTNKNQNINKIKHKQRNTSNIKNSEEENTNQNNNITRIIPYSEIIKNKKEEKLSKNNNTIIKHVRLSPLTGRNNKIFFREENKNIDRPKANFFIERPSTTTTTMERIAKNEQCTAVSCSFMDGICLWDLGPGWKSDSHGSVSIELKTFSTLSVSSPLPLSVIDHSQMISALFRPPVASYVDFDLWLSNNVKFAVVERINPSTTYSSSYLNEDLGEEKEILKLFEREGATEGGWHRFRVPLRPSFLPVRLLFIVELILLSKEGEEEGFVSLSNIKLVNNEGIEIGCQTLEDNYYSKTTTTISFIKEEGEKEEGEGDNIKEYERKLLSDAGIEWLAKQPTPLRLPLLTLNDIYPQTTPTTPLQTQFVNPIPSTKQTIFKNSILQKGALITTKTFNPFQPLFEGIAPIIPLQGNPQRLTALMDKQNIYITKTNNHLLKPKNIFPQLISPFTILKPNIKEEKNSIEEPLKNQQMLYGATPIGGIYSEIEHEEEDEDDEREDVEVKEGSLLPFGMKEKMEGNEENKRRKENNELTLTPNEQKNVIEDLDEDNNSRIPSHHRGWSERLEKSLEKQK</sequence>
<dbReference type="PROSITE" id="PS50060">
    <property type="entry name" value="MAM_2"/>
    <property type="match status" value="1"/>
</dbReference>
<dbReference type="AlphaFoldDB" id="A0A915NWL3"/>
<evidence type="ECO:0000313" key="5">
    <source>
        <dbReference type="WBParaSite" id="scf7180000422233.g8586"/>
    </source>
</evidence>
<organism evidence="4 5">
    <name type="scientific">Meloidogyne floridensis</name>
    <dbReference type="NCBI Taxonomy" id="298350"/>
    <lineage>
        <taxon>Eukaryota</taxon>
        <taxon>Metazoa</taxon>
        <taxon>Ecdysozoa</taxon>
        <taxon>Nematoda</taxon>
        <taxon>Chromadorea</taxon>
        <taxon>Rhabditida</taxon>
        <taxon>Tylenchina</taxon>
        <taxon>Tylenchomorpha</taxon>
        <taxon>Tylenchoidea</taxon>
        <taxon>Meloidogynidae</taxon>
        <taxon>Meloidogyninae</taxon>
        <taxon>Meloidogyne</taxon>
    </lineage>
</organism>